<keyword evidence="3" id="KW-1185">Reference proteome</keyword>
<name>J3MQE4_ORYBR</name>
<evidence type="ECO:0000313" key="3">
    <source>
        <dbReference type="Proteomes" id="UP000006038"/>
    </source>
</evidence>
<protein>
    <submittedName>
        <fullName evidence="2">Uncharacterized protein</fullName>
    </submittedName>
</protein>
<dbReference type="AlphaFoldDB" id="J3MQE4"/>
<dbReference type="Proteomes" id="UP000006038">
    <property type="component" value="Chromosome 8"/>
</dbReference>
<organism evidence="2">
    <name type="scientific">Oryza brachyantha</name>
    <name type="common">malo sina</name>
    <dbReference type="NCBI Taxonomy" id="4533"/>
    <lineage>
        <taxon>Eukaryota</taxon>
        <taxon>Viridiplantae</taxon>
        <taxon>Streptophyta</taxon>
        <taxon>Embryophyta</taxon>
        <taxon>Tracheophyta</taxon>
        <taxon>Spermatophyta</taxon>
        <taxon>Magnoliopsida</taxon>
        <taxon>Liliopsida</taxon>
        <taxon>Poales</taxon>
        <taxon>Poaceae</taxon>
        <taxon>BOP clade</taxon>
        <taxon>Oryzoideae</taxon>
        <taxon>Oryzeae</taxon>
        <taxon>Oryzinae</taxon>
        <taxon>Oryza</taxon>
    </lineage>
</organism>
<dbReference type="EnsemblPlants" id="OB08G13230.1">
    <property type="protein sequence ID" value="OB08G13230.1"/>
    <property type="gene ID" value="OB08G13230"/>
</dbReference>
<evidence type="ECO:0000313" key="2">
    <source>
        <dbReference type="EnsemblPlants" id="OB08G13230.1"/>
    </source>
</evidence>
<feature type="region of interest" description="Disordered" evidence="1">
    <location>
        <begin position="56"/>
        <end position="75"/>
    </location>
</feature>
<feature type="compositionally biased region" description="Basic and acidic residues" evidence="1">
    <location>
        <begin position="58"/>
        <end position="69"/>
    </location>
</feature>
<dbReference type="Gramene" id="OB08G13230.1">
    <property type="protein sequence ID" value="OB08G13230.1"/>
    <property type="gene ID" value="OB08G13230"/>
</dbReference>
<proteinExistence type="predicted"/>
<reference evidence="2" key="1">
    <citation type="journal article" date="2013" name="Nat. Commun.">
        <title>Whole-genome sequencing of Oryza brachyantha reveals mechanisms underlying Oryza genome evolution.</title>
        <authorList>
            <person name="Chen J."/>
            <person name="Huang Q."/>
            <person name="Gao D."/>
            <person name="Wang J."/>
            <person name="Lang Y."/>
            <person name="Liu T."/>
            <person name="Li B."/>
            <person name="Bai Z."/>
            <person name="Luis Goicoechea J."/>
            <person name="Liang C."/>
            <person name="Chen C."/>
            <person name="Zhang W."/>
            <person name="Sun S."/>
            <person name="Liao Y."/>
            <person name="Zhang X."/>
            <person name="Yang L."/>
            <person name="Song C."/>
            <person name="Wang M."/>
            <person name="Shi J."/>
            <person name="Liu G."/>
            <person name="Liu J."/>
            <person name="Zhou H."/>
            <person name="Zhou W."/>
            <person name="Yu Q."/>
            <person name="An N."/>
            <person name="Chen Y."/>
            <person name="Cai Q."/>
            <person name="Wang B."/>
            <person name="Liu B."/>
            <person name="Min J."/>
            <person name="Huang Y."/>
            <person name="Wu H."/>
            <person name="Li Z."/>
            <person name="Zhang Y."/>
            <person name="Yin Y."/>
            <person name="Song W."/>
            <person name="Jiang J."/>
            <person name="Jackson S.A."/>
            <person name="Wing R.A."/>
            <person name="Wang J."/>
            <person name="Chen M."/>
        </authorList>
    </citation>
    <scope>NUCLEOTIDE SEQUENCE [LARGE SCALE GENOMIC DNA]</scope>
    <source>
        <strain evidence="2">cv. IRGC 101232</strain>
    </source>
</reference>
<dbReference type="HOGENOM" id="CLU_2675060_0_0_1"/>
<evidence type="ECO:0000256" key="1">
    <source>
        <dbReference type="SAM" id="MobiDB-lite"/>
    </source>
</evidence>
<accession>J3MQE4</accession>
<sequence>MWNRRRNKLRTKLSYLISSGTIRYQLVSSAPHDEVRTESMRQRSASVCGAARRSGAWEQRRDDADEQRVDGVACV</sequence>
<reference evidence="2" key="2">
    <citation type="submission" date="2013-04" db="UniProtKB">
        <authorList>
            <consortium name="EnsemblPlants"/>
        </authorList>
    </citation>
    <scope>IDENTIFICATION</scope>
</reference>